<dbReference type="Proteomes" id="UP000324897">
    <property type="component" value="Chromosome 6"/>
</dbReference>
<proteinExistence type="predicted"/>
<evidence type="ECO:0000313" key="3">
    <source>
        <dbReference type="EMBL" id="TVU50202.1"/>
    </source>
</evidence>
<dbReference type="OrthoDB" id="689430at2759"/>
<reference evidence="3 4" key="1">
    <citation type="journal article" date="2019" name="Sci. Rep.">
        <title>A high-quality genome of Eragrostis curvula grass provides insights into Poaceae evolution and supports new strategies to enhance forage quality.</title>
        <authorList>
            <person name="Carballo J."/>
            <person name="Santos B.A.C.M."/>
            <person name="Zappacosta D."/>
            <person name="Garbus I."/>
            <person name="Selva J.P."/>
            <person name="Gallo C.A."/>
            <person name="Diaz A."/>
            <person name="Albertini E."/>
            <person name="Caccamo M."/>
            <person name="Echenique V."/>
        </authorList>
    </citation>
    <scope>NUCLEOTIDE SEQUENCE [LARGE SCALE GENOMIC DNA]</scope>
    <source>
        <strain evidence="4">cv. Victoria</strain>
        <tissue evidence="3">Leaf</tissue>
    </source>
</reference>
<dbReference type="PANTHER" id="PTHR36617">
    <property type="entry name" value="PROTEIN, PUTATIVE-RELATED"/>
    <property type="match status" value="1"/>
</dbReference>
<dbReference type="Gramene" id="TVU50202">
    <property type="protein sequence ID" value="TVU50202"/>
    <property type="gene ID" value="EJB05_01564"/>
</dbReference>
<accession>A0A5J9WNA7</accession>
<dbReference type="Pfam" id="PF13966">
    <property type="entry name" value="zf-RVT"/>
    <property type="match status" value="1"/>
</dbReference>
<feature type="non-terminal residue" evidence="3">
    <location>
        <position position="1"/>
    </location>
</feature>
<dbReference type="AlphaFoldDB" id="A0A5J9WNA7"/>
<feature type="region of interest" description="Disordered" evidence="1">
    <location>
        <begin position="278"/>
        <end position="298"/>
    </location>
</feature>
<evidence type="ECO:0000259" key="2">
    <source>
        <dbReference type="Pfam" id="PF13966"/>
    </source>
</evidence>
<name>A0A5J9WNA7_9POAL</name>
<dbReference type="InterPro" id="IPR026960">
    <property type="entry name" value="RVT-Znf"/>
</dbReference>
<evidence type="ECO:0000256" key="1">
    <source>
        <dbReference type="SAM" id="MobiDB-lite"/>
    </source>
</evidence>
<comment type="caution">
    <text evidence="3">The sequence shown here is derived from an EMBL/GenBank/DDBJ whole genome shotgun (WGS) entry which is preliminary data.</text>
</comment>
<dbReference type="PANTHER" id="PTHR36617:SF15">
    <property type="entry name" value="REVERSE TRANSCRIPTASE ZINC-BINDING DOMAIN-CONTAINING PROTEIN"/>
    <property type="match status" value="1"/>
</dbReference>
<gene>
    <name evidence="3" type="ORF">EJB05_01564</name>
</gene>
<evidence type="ECO:0000313" key="4">
    <source>
        <dbReference type="Proteomes" id="UP000324897"/>
    </source>
</evidence>
<feature type="domain" description="Reverse transcriptase zinc-binding" evidence="2">
    <location>
        <begin position="114"/>
        <end position="164"/>
    </location>
</feature>
<organism evidence="3 4">
    <name type="scientific">Eragrostis curvula</name>
    <name type="common">weeping love grass</name>
    <dbReference type="NCBI Taxonomy" id="38414"/>
    <lineage>
        <taxon>Eukaryota</taxon>
        <taxon>Viridiplantae</taxon>
        <taxon>Streptophyta</taxon>
        <taxon>Embryophyta</taxon>
        <taxon>Tracheophyta</taxon>
        <taxon>Spermatophyta</taxon>
        <taxon>Magnoliopsida</taxon>
        <taxon>Liliopsida</taxon>
        <taxon>Poales</taxon>
        <taxon>Poaceae</taxon>
        <taxon>PACMAD clade</taxon>
        <taxon>Chloridoideae</taxon>
        <taxon>Eragrostideae</taxon>
        <taxon>Eragrostidinae</taxon>
        <taxon>Eragrostis</taxon>
    </lineage>
</organism>
<dbReference type="EMBL" id="RWGY01000002">
    <property type="protein sequence ID" value="TVU50202.1"/>
    <property type="molecule type" value="Genomic_DNA"/>
</dbReference>
<keyword evidence="4" id="KW-1185">Reference proteome</keyword>
<sequence>MNVSLLCKWWWRLETEEGLWQDIVKVKYVQGKPIGSVKHRIDDSPSWTDLLKVRHVYMCGRRFIVGNGNSIRFWHDRWMGDTTLCEEYPFLFALCTNPDLTVAECAQVGWVISFKVVLPQNNAILTRENMVKRKWLGDPKCCFCEQLESADHLMFDCCVMKVVWGVIALCFNVRTRPNSLAQFWTWIKSSLPGGESVYTLGVASVCWAAWKARNRACFENKIIKHPCEIICHACSFMCYWAGLHPGDVQDIIKKGVETMLQAALQVMSGQGRCIMLPRPGAAEEDNAGEANRGRQGSG</sequence>
<protein>
    <recommendedName>
        <fullName evidence="2">Reverse transcriptase zinc-binding domain-containing protein</fullName>
    </recommendedName>
</protein>